<name>A0A0H4SL53_CYDPO</name>
<evidence type="ECO:0000256" key="6">
    <source>
        <dbReference type="RuleBase" id="RU361235"/>
    </source>
</evidence>
<evidence type="ECO:0000259" key="7">
    <source>
        <dbReference type="Pfam" id="PF00135"/>
    </source>
</evidence>
<keyword evidence="2" id="KW-0719">Serine esterase</keyword>
<dbReference type="InterPro" id="IPR050309">
    <property type="entry name" value="Type-B_Carboxylest/Lipase"/>
</dbReference>
<evidence type="ECO:0000256" key="2">
    <source>
        <dbReference type="ARBA" id="ARBA00022487"/>
    </source>
</evidence>
<dbReference type="InterPro" id="IPR019826">
    <property type="entry name" value="Carboxylesterase_B_AS"/>
</dbReference>
<dbReference type="InterPro" id="IPR002018">
    <property type="entry name" value="CarbesteraseB"/>
</dbReference>
<feature type="domain" description="Carboxylesterase type B" evidence="7">
    <location>
        <begin position="15"/>
        <end position="535"/>
    </location>
</feature>
<comment type="similarity">
    <text evidence="1 6">Belongs to the type-B carboxylesterase/lipase family.</text>
</comment>
<dbReference type="Pfam" id="PF00135">
    <property type="entry name" value="COesterase"/>
    <property type="match status" value="1"/>
</dbReference>
<keyword evidence="3 6" id="KW-0378">Hydrolase</keyword>
<organism evidence="8">
    <name type="scientific">Cydia pomonella</name>
    <name type="common">Codling moth</name>
    <dbReference type="NCBI Taxonomy" id="82600"/>
    <lineage>
        <taxon>Eukaryota</taxon>
        <taxon>Metazoa</taxon>
        <taxon>Ecdysozoa</taxon>
        <taxon>Arthropoda</taxon>
        <taxon>Hexapoda</taxon>
        <taxon>Insecta</taxon>
        <taxon>Pterygota</taxon>
        <taxon>Neoptera</taxon>
        <taxon>Endopterygota</taxon>
        <taxon>Lepidoptera</taxon>
        <taxon>Glossata</taxon>
        <taxon>Ditrysia</taxon>
        <taxon>Tortricoidea</taxon>
        <taxon>Tortricidae</taxon>
        <taxon>Olethreutinae</taxon>
        <taxon>Grapholitini</taxon>
        <taxon>Cydia</taxon>
    </lineage>
</organism>
<keyword evidence="5" id="KW-0325">Glycoprotein</keyword>
<dbReference type="EMBL" id="KP677288">
    <property type="protein sequence ID" value="AKP92856.1"/>
    <property type="molecule type" value="mRNA"/>
</dbReference>
<dbReference type="PROSITE" id="PS00122">
    <property type="entry name" value="CARBOXYLESTERASE_B_1"/>
    <property type="match status" value="1"/>
</dbReference>
<keyword evidence="4" id="KW-1015">Disulfide bond</keyword>
<dbReference type="AlphaFoldDB" id="A0A0H4SL53"/>
<dbReference type="ESTHER" id="cydpo-a0a0h4sl53">
    <property type="family name" value="Carb_B_Arthropoda"/>
</dbReference>
<evidence type="ECO:0000313" key="8">
    <source>
        <dbReference type="EMBL" id="AKP92856.1"/>
    </source>
</evidence>
<dbReference type="InterPro" id="IPR029058">
    <property type="entry name" value="AB_hydrolase_fold"/>
</dbReference>
<dbReference type="PANTHER" id="PTHR11559">
    <property type="entry name" value="CARBOXYLESTERASE"/>
    <property type="match status" value="1"/>
</dbReference>
<accession>A0A0H4SL53</accession>
<evidence type="ECO:0000256" key="3">
    <source>
        <dbReference type="ARBA" id="ARBA00022801"/>
    </source>
</evidence>
<dbReference type="Gene3D" id="3.40.50.1820">
    <property type="entry name" value="alpha/beta hydrolase"/>
    <property type="match status" value="1"/>
</dbReference>
<proteinExistence type="evidence at transcript level"/>
<dbReference type="GO" id="GO:0052689">
    <property type="term" value="F:carboxylic ester hydrolase activity"/>
    <property type="evidence" value="ECO:0007669"/>
    <property type="project" value="UniProtKB-KW"/>
</dbReference>
<protein>
    <recommendedName>
        <fullName evidence="6">Carboxylic ester hydrolase</fullName>
        <ecNumber evidence="6">3.1.1.-</ecNumber>
    </recommendedName>
</protein>
<evidence type="ECO:0000256" key="5">
    <source>
        <dbReference type="ARBA" id="ARBA00023180"/>
    </source>
</evidence>
<dbReference type="EC" id="3.1.1.-" evidence="6"/>
<evidence type="ECO:0000256" key="4">
    <source>
        <dbReference type="ARBA" id="ARBA00023157"/>
    </source>
</evidence>
<sequence>MHPASEDTQSEQSTCVVQTIEGPIRGYIERNDEGTYYKFKSIPFAKPPIGLLRFMPPLPIAPWAEELDCTMNSPMPLCVSRERKIIGTEDCLYLEVISPNIKPNKPMPVMFFMPSYGFGFRLEEIYDASLIANQDVVYVICNGRLGPFGFLSINDISAPGNNGLKDLVLGLKWVQRNIHTFGGDPKNVTIFGSSSGGSMVHFMMLSPMATGLFHKAIIQSATALNNWSIDRNPTAVVTELAMKLGIQTCCMVTTIEKIKNCSKDDITSAWLNMFQEQIARFGNLVDSVFKPCIEQEFEGQPAFLTRSPTLIVKSGNFNKVPFIIGSNNKEGELVRFIGINYYDYKKINENVRLMVPKPIAVEDNLDQVIGQKILKFYSGGEDLMNEDSKDQYIQLISDFFFIYHVTKTVQLHTTVAPECPIYYYILTHAGEWKLPKDLELFNCAGHHAEIPFIFRIAIPGSPPCKGSRDSVTTRSRVIKMWTNFAKYGNPTPDENDPLLQIKWDPVENANKLNYLNIGSELTKGRNPFRERMAFWDDLLHQHKFLKILSFFQDFGMAC</sequence>
<evidence type="ECO:0000256" key="1">
    <source>
        <dbReference type="ARBA" id="ARBA00005964"/>
    </source>
</evidence>
<reference evidence="8" key="1">
    <citation type="submission" date="2015-01" db="EMBL/GenBank/DDBJ databases">
        <title>Identification and tissue distribution of five antennal esterases from the codling moth Cydia pomonella.</title>
        <authorList>
            <person name="Huang X."/>
            <person name="Feng J."/>
        </authorList>
    </citation>
    <scope>NUCLEOTIDE SEQUENCE</scope>
</reference>
<dbReference type="SUPFAM" id="SSF53474">
    <property type="entry name" value="alpha/beta-Hydrolases"/>
    <property type="match status" value="1"/>
</dbReference>